<dbReference type="EMBL" id="CAHIKZ030001266">
    <property type="protein sequence ID" value="CAE1258186.1"/>
    <property type="molecule type" value="Genomic_DNA"/>
</dbReference>
<dbReference type="AlphaFoldDB" id="A0A812C7U7"/>
<sequence>MSEVVSGRTYFSVPPPPPQMNNISSRFCLQTSPVTGTYPEDDSRSLGNKAYDSIVKCNSKQWATDVGPPCLSFGHCVDGVLQKGPQCGFAALIMAAHIWKKDDLTLDLLVKIGKQKGYTIQGELFSAYFMEDLAQEFCSAQVVDSANLCPNVIWECLLQGYLLLVPYDSDKNYHPCLQNGHKAHWALLTGCFLVLKESAEIFLNKYFERDSNVPRLFHAEVDGPVDGIKYTDMKYFFPLLSFFFLFFFVFSFFSFLFFLSFFLFFFHISHYFLFFPFLPFFLHFYLL</sequence>
<name>A0A812C7U7_ACAPH</name>
<dbReference type="Pfam" id="PF21646">
    <property type="entry name" value="ACTMAP-like_C"/>
    <property type="match status" value="1"/>
</dbReference>
<evidence type="ECO:0000256" key="6">
    <source>
        <dbReference type="ARBA" id="ARBA00034908"/>
    </source>
</evidence>
<keyword evidence="8" id="KW-1133">Transmembrane helix</keyword>
<dbReference type="PANTHER" id="PTHR28631:SF1">
    <property type="entry name" value="ACTIN MATURATION PROTEASE"/>
    <property type="match status" value="1"/>
</dbReference>
<keyword evidence="3" id="KW-0378">Hydrolase</keyword>
<accession>A0A812C7U7</accession>
<keyword evidence="8" id="KW-0812">Transmembrane</keyword>
<proteinExistence type="inferred from homology"/>
<protein>
    <recommendedName>
        <fullName evidence="5">Actin maturation protease</fullName>
    </recommendedName>
    <alternativeName>
        <fullName evidence="6">Actin aminopeptidase ACTMAP</fullName>
    </alternativeName>
</protein>
<dbReference type="GO" id="GO:0006508">
    <property type="term" value="P:proteolysis"/>
    <property type="evidence" value="ECO:0007669"/>
    <property type="project" value="UniProtKB-KW"/>
</dbReference>
<evidence type="ECO:0000313" key="10">
    <source>
        <dbReference type="Proteomes" id="UP000597762"/>
    </source>
</evidence>
<keyword evidence="8" id="KW-0472">Membrane</keyword>
<comment type="catalytic activity">
    <reaction evidence="7">
        <text>N-terminal N(alpha)-acetyl-L-cysteinyl-L-aspartyl-[protein] + H2O = N-terminal L-aspartyl-[protein] + N-acetyl-L-cysteine</text>
        <dbReference type="Rhea" id="RHEA:74579"/>
        <dbReference type="Rhea" id="RHEA-COMP:12669"/>
        <dbReference type="Rhea" id="RHEA-COMP:18395"/>
        <dbReference type="ChEBI" id="CHEBI:15377"/>
        <dbReference type="ChEBI" id="CHEBI:64720"/>
        <dbReference type="ChEBI" id="CHEBI:78236"/>
        <dbReference type="ChEBI" id="CHEBI:193599"/>
    </reaction>
    <physiologicalReaction direction="left-to-right" evidence="7">
        <dbReference type="Rhea" id="RHEA:74580"/>
    </physiologicalReaction>
</comment>
<dbReference type="PANTHER" id="PTHR28631">
    <property type="entry name" value="UPF0692 PROTEIN C19ORF54"/>
    <property type="match status" value="1"/>
</dbReference>
<evidence type="ECO:0000313" key="9">
    <source>
        <dbReference type="EMBL" id="CAE1258186.1"/>
    </source>
</evidence>
<evidence type="ECO:0000256" key="8">
    <source>
        <dbReference type="SAM" id="Phobius"/>
    </source>
</evidence>
<evidence type="ECO:0000256" key="5">
    <source>
        <dbReference type="ARBA" id="ARBA00034848"/>
    </source>
</evidence>
<comment type="caution">
    <text evidence="9">The sequence shown here is derived from an EMBL/GenBank/DDBJ whole genome shotgun (WGS) entry which is preliminary data.</text>
</comment>
<dbReference type="InterPro" id="IPR040043">
    <property type="entry name" value="ACTMAP"/>
</dbReference>
<evidence type="ECO:0000256" key="3">
    <source>
        <dbReference type="ARBA" id="ARBA00022801"/>
    </source>
</evidence>
<keyword evidence="10" id="KW-1185">Reference proteome</keyword>
<dbReference type="OrthoDB" id="198816at2759"/>
<dbReference type="Proteomes" id="UP000597762">
    <property type="component" value="Unassembled WGS sequence"/>
</dbReference>
<keyword evidence="1" id="KW-0031">Aminopeptidase</keyword>
<feature type="transmembrane region" description="Helical" evidence="8">
    <location>
        <begin position="268"/>
        <end position="286"/>
    </location>
</feature>
<evidence type="ECO:0000256" key="2">
    <source>
        <dbReference type="ARBA" id="ARBA00022670"/>
    </source>
</evidence>
<dbReference type="GO" id="GO:0004177">
    <property type="term" value="F:aminopeptidase activity"/>
    <property type="evidence" value="ECO:0007669"/>
    <property type="project" value="UniProtKB-KW"/>
</dbReference>
<evidence type="ECO:0000256" key="4">
    <source>
        <dbReference type="ARBA" id="ARBA00034725"/>
    </source>
</evidence>
<evidence type="ECO:0000256" key="7">
    <source>
        <dbReference type="ARBA" id="ARBA00049041"/>
    </source>
</evidence>
<evidence type="ECO:0000256" key="1">
    <source>
        <dbReference type="ARBA" id="ARBA00022438"/>
    </source>
</evidence>
<gene>
    <name evidence="9" type="ORF">SPHA_31126</name>
</gene>
<reference evidence="9" key="1">
    <citation type="submission" date="2021-01" db="EMBL/GenBank/DDBJ databases">
        <authorList>
            <person name="Li R."/>
            <person name="Bekaert M."/>
        </authorList>
    </citation>
    <scope>NUCLEOTIDE SEQUENCE</scope>
    <source>
        <strain evidence="9">Farmed</strain>
    </source>
</reference>
<keyword evidence="2" id="KW-0645">Protease</keyword>
<feature type="transmembrane region" description="Helical" evidence="8">
    <location>
        <begin position="239"/>
        <end position="262"/>
    </location>
</feature>
<comment type="similarity">
    <text evidence="4">Belongs to the ACTMAP family.</text>
</comment>
<organism evidence="9 10">
    <name type="scientific">Acanthosepion pharaonis</name>
    <name type="common">Pharaoh cuttlefish</name>
    <name type="synonym">Sepia pharaonis</name>
    <dbReference type="NCBI Taxonomy" id="158019"/>
    <lineage>
        <taxon>Eukaryota</taxon>
        <taxon>Metazoa</taxon>
        <taxon>Spiralia</taxon>
        <taxon>Lophotrochozoa</taxon>
        <taxon>Mollusca</taxon>
        <taxon>Cephalopoda</taxon>
        <taxon>Coleoidea</taxon>
        <taxon>Decapodiformes</taxon>
        <taxon>Sepiida</taxon>
        <taxon>Sepiina</taxon>
        <taxon>Sepiidae</taxon>
        <taxon>Acanthosepion</taxon>
    </lineage>
</organism>